<dbReference type="AlphaFoldDB" id="A0AAN7PWW8"/>
<evidence type="ECO:0000256" key="1">
    <source>
        <dbReference type="ARBA" id="ARBA00004496"/>
    </source>
</evidence>
<keyword evidence="4" id="KW-0963">Cytoplasm</keyword>
<comment type="caution">
    <text evidence="12">The sequence shown here is derived from an EMBL/GenBank/DDBJ whole genome shotgun (WGS) entry which is preliminary data.</text>
</comment>
<keyword evidence="6" id="KW-0560">Oxidoreductase</keyword>
<comment type="catalytic activity">
    <reaction evidence="10">
        <text>an alditol + NADP(+) = an aldose + NADPH + H(+)</text>
        <dbReference type="Rhea" id="RHEA:12789"/>
        <dbReference type="Rhea" id="RHEA-COMP:9554"/>
        <dbReference type="Rhea" id="RHEA-COMP:9555"/>
        <dbReference type="ChEBI" id="CHEBI:15378"/>
        <dbReference type="ChEBI" id="CHEBI:15693"/>
        <dbReference type="ChEBI" id="CHEBI:17522"/>
        <dbReference type="ChEBI" id="CHEBI:57783"/>
        <dbReference type="ChEBI" id="CHEBI:58349"/>
        <dbReference type="EC" id="1.1.1.21"/>
    </reaction>
</comment>
<dbReference type="InterPro" id="IPR023210">
    <property type="entry name" value="NADP_OxRdtase_dom"/>
</dbReference>
<evidence type="ECO:0000256" key="7">
    <source>
        <dbReference type="ARBA" id="ARBA00029846"/>
    </source>
</evidence>
<evidence type="ECO:0000256" key="8">
    <source>
        <dbReference type="ARBA" id="ARBA00038955"/>
    </source>
</evidence>
<dbReference type="PROSITE" id="PS00063">
    <property type="entry name" value="ALDOKETO_REDUCTASE_3"/>
    <property type="match status" value="2"/>
</dbReference>
<dbReference type="Proteomes" id="UP001333110">
    <property type="component" value="Unassembled WGS sequence"/>
</dbReference>
<dbReference type="SUPFAM" id="SSF51430">
    <property type="entry name" value="NAD(P)-linked oxidoreductase"/>
    <property type="match status" value="3"/>
</dbReference>
<dbReference type="PROSITE" id="PS00798">
    <property type="entry name" value="ALDOKETO_REDUCTASE_1"/>
    <property type="match status" value="1"/>
</dbReference>
<evidence type="ECO:0000256" key="10">
    <source>
        <dbReference type="ARBA" id="ARBA00051000"/>
    </source>
</evidence>
<comment type="subunit">
    <text evidence="3">Monomer.</text>
</comment>
<evidence type="ECO:0000256" key="4">
    <source>
        <dbReference type="ARBA" id="ARBA00022490"/>
    </source>
</evidence>
<dbReference type="PRINTS" id="PR00069">
    <property type="entry name" value="ALDKETRDTASE"/>
</dbReference>
<organism evidence="12 13">
    <name type="scientific">Mycteria americana</name>
    <name type="common">Wood stork</name>
    <dbReference type="NCBI Taxonomy" id="33587"/>
    <lineage>
        <taxon>Eukaryota</taxon>
        <taxon>Metazoa</taxon>
        <taxon>Chordata</taxon>
        <taxon>Craniata</taxon>
        <taxon>Vertebrata</taxon>
        <taxon>Euteleostomi</taxon>
        <taxon>Archelosauria</taxon>
        <taxon>Archosauria</taxon>
        <taxon>Dinosauria</taxon>
        <taxon>Saurischia</taxon>
        <taxon>Theropoda</taxon>
        <taxon>Coelurosauria</taxon>
        <taxon>Aves</taxon>
        <taxon>Neognathae</taxon>
        <taxon>Neoaves</taxon>
        <taxon>Aequornithes</taxon>
        <taxon>Ciconiiformes</taxon>
        <taxon>Ciconiidae</taxon>
        <taxon>Mycteria</taxon>
    </lineage>
</organism>
<dbReference type="PANTHER" id="PTHR11732">
    <property type="entry name" value="ALDO/KETO REDUCTASE"/>
    <property type="match status" value="1"/>
</dbReference>
<evidence type="ECO:0000259" key="11">
    <source>
        <dbReference type="Pfam" id="PF00248"/>
    </source>
</evidence>
<comment type="catalytic activity">
    <reaction evidence="9">
        <text>prostaglandin F2alpha + NADP(+) = prostaglandin H2 + NADPH + H(+)</text>
        <dbReference type="Rhea" id="RHEA:45312"/>
        <dbReference type="ChEBI" id="CHEBI:15378"/>
        <dbReference type="ChEBI" id="CHEBI:57404"/>
        <dbReference type="ChEBI" id="CHEBI:57405"/>
        <dbReference type="ChEBI" id="CHEBI:57783"/>
        <dbReference type="ChEBI" id="CHEBI:58349"/>
    </reaction>
</comment>
<evidence type="ECO:0000313" key="13">
    <source>
        <dbReference type="Proteomes" id="UP001333110"/>
    </source>
</evidence>
<comment type="subcellular location">
    <subcellularLocation>
        <location evidence="1">Cytoplasm</location>
    </subcellularLocation>
</comment>
<dbReference type="PROSITE" id="PS00062">
    <property type="entry name" value="ALDOKETO_REDUCTASE_2"/>
    <property type="match status" value="1"/>
</dbReference>
<evidence type="ECO:0000256" key="9">
    <source>
        <dbReference type="ARBA" id="ARBA00050342"/>
    </source>
</evidence>
<dbReference type="Pfam" id="PF00248">
    <property type="entry name" value="Aldo_ket_red"/>
    <property type="match status" value="2"/>
</dbReference>
<evidence type="ECO:0000256" key="2">
    <source>
        <dbReference type="ARBA" id="ARBA00007905"/>
    </source>
</evidence>
<proteinExistence type="inferred from homology"/>
<evidence type="ECO:0000313" key="12">
    <source>
        <dbReference type="EMBL" id="KAK4832778.1"/>
    </source>
</evidence>
<dbReference type="EC" id="1.1.1.21" evidence="8"/>
<keyword evidence="13" id="KW-1185">Reference proteome</keyword>
<dbReference type="CDD" id="cd19107">
    <property type="entry name" value="AKR_AKR1B1-19"/>
    <property type="match status" value="1"/>
</dbReference>
<dbReference type="GO" id="GO:0005737">
    <property type="term" value="C:cytoplasm"/>
    <property type="evidence" value="ECO:0007669"/>
    <property type="project" value="UniProtKB-SubCell"/>
</dbReference>
<dbReference type="Gene3D" id="3.20.20.100">
    <property type="entry name" value="NADP-dependent oxidoreductase domain"/>
    <property type="match status" value="3"/>
</dbReference>
<name>A0AAN7PWW8_MYCAM</name>
<dbReference type="GO" id="GO:0016491">
    <property type="term" value="F:oxidoreductase activity"/>
    <property type="evidence" value="ECO:0007669"/>
    <property type="project" value="UniProtKB-KW"/>
</dbReference>
<dbReference type="InterPro" id="IPR020471">
    <property type="entry name" value="AKR"/>
</dbReference>
<evidence type="ECO:0000256" key="6">
    <source>
        <dbReference type="ARBA" id="ARBA00023002"/>
    </source>
</evidence>
<evidence type="ECO:0000256" key="3">
    <source>
        <dbReference type="ARBA" id="ARBA00011245"/>
    </source>
</evidence>
<comment type="similarity">
    <text evidence="2">Belongs to the aldo/keto reductase family.</text>
</comment>
<evidence type="ECO:0000256" key="5">
    <source>
        <dbReference type="ARBA" id="ARBA00022857"/>
    </source>
</evidence>
<dbReference type="InterPro" id="IPR018170">
    <property type="entry name" value="Aldo/ket_reductase_CS"/>
</dbReference>
<keyword evidence="5" id="KW-0521">NADP</keyword>
<dbReference type="FunFam" id="3.20.20.100:FF:000009">
    <property type="entry name" value="Aldo-keto reductase family 1 member B1"/>
    <property type="match status" value="2"/>
</dbReference>
<feature type="domain" description="NADP-dependent oxidoreductase" evidence="11">
    <location>
        <begin position="500"/>
        <end position="776"/>
    </location>
</feature>
<feature type="domain" description="NADP-dependent oxidoreductase" evidence="11">
    <location>
        <begin position="153"/>
        <end position="412"/>
    </location>
</feature>
<sequence length="800" mass="89391">MSFGKPIVCIYERGKSRSCDNHAYQQNWTGICQHAQAKAGMQILRNLISLIVPEPPPWLHHKLQGGNRGDLCFHINLRELSLQRKSRIFARYGRTRNTSATSPFSPALASDQSLLNQSGKKARGGCSGAAQTVRRAMATYVQLSTEAKMSLVGLGTWKSSAGKVTAAVMAAIDAGYRHFDSAYMHQNENEFGEGIQQKIKEGVVKREDLSSSVSYGARFMKRACSTTAAPVQKDHVSVVHTSTAPVLLIQLSSGHAEDELFPMDDKGMSIPSNTDILQTWEATEKLVDAGLVKAIGISNFNHEQIERILNKPGLKYKPANNQIKCHPYLTQKLIEYCQSKGIPVTAYCPLGSPDRPWAKPEDPCLLDDPKIKEIAAKHNKTPAQVLLRFQIQRNVIAIPKSVTPQRIVENFKIKCHPYLTQEKLIEYCQSKGIPVTAYSPLGSPDRPWAKPGDPSLLEDSKIKEIAAKNNKTPAQWHSRVVCGAMETYVQLNTGAKMPILGLGTWKSPPGKVTAAVMAAVDAGYRHFDCAYVYQNENEVGEGIQQKIKEGVVKRQDLFIVSKLWCTFHDKPLVKGACQKTLSALKLDYLDLYLIHWPLGFKAGEELFPTDDKGMSIPSNTDILHTWEAMEELVDAGLVKAIGISNFNHEQIERILNKPGLKYKPANNQIECHPYLTQEKLIKYCQSKEIAVTAYSPLGSPDRPWAKPEDPSLLDDPKIKEIATKHNKTPAQVLIRFHIQRNVIVIPKSVTPQRILENSKVFDFELTKEEMATILSFNRNWRACAMSTCKTHKDYPFHAEY</sequence>
<gene>
    <name evidence="12" type="ORF">QYF61_025625</name>
</gene>
<protein>
    <recommendedName>
        <fullName evidence="8">aldose reductase</fullName>
        <ecNumber evidence="8">1.1.1.21</ecNumber>
    </recommendedName>
    <alternativeName>
        <fullName evidence="7">Aldehyde reductase</fullName>
    </alternativeName>
</protein>
<accession>A0AAN7PWW8</accession>
<dbReference type="EMBL" id="JAUNZN010000001">
    <property type="protein sequence ID" value="KAK4832778.1"/>
    <property type="molecule type" value="Genomic_DNA"/>
</dbReference>
<reference evidence="12 13" key="1">
    <citation type="journal article" date="2023" name="J. Hered.">
        <title>Chromosome-level genome of the wood stork (Mycteria americana) provides insight into avian chromosome evolution.</title>
        <authorList>
            <person name="Flamio R. Jr."/>
            <person name="Ramstad K.M."/>
        </authorList>
    </citation>
    <scope>NUCLEOTIDE SEQUENCE [LARGE SCALE GENOMIC DNA]</scope>
    <source>
        <strain evidence="12">JAX WOST 10</strain>
    </source>
</reference>
<dbReference type="InterPro" id="IPR036812">
    <property type="entry name" value="NAD(P)_OxRdtase_dom_sf"/>
</dbReference>